<dbReference type="Proteomes" id="UP000000600">
    <property type="component" value="Unassembled WGS sequence"/>
</dbReference>
<dbReference type="InParanoid" id="A0BNE5"/>
<dbReference type="HOGENOM" id="CLU_761776_0_0_1"/>
<dbReference type="OMA" id="CKMSDEM"/>
<organism evidence="1 2">
    <name type="scientific">Paramecium tetraurelia</name>
    <dbReference type="NCBI Taxonomy" id="5888"/>
    <lineage>
        <taxon>Eukaryota</taxon>
        <taxon>Sar</taxon>
        <taxon>Alveolata</taxon>
        <taxon>Ciliophora</taxon>
        <taxon>Intramacronucleata</taxon>
        <taxon>Oligohymenophorea</taxon>
        <taxon>Peniculida</taxon>
        <taxon>Parameciidae</taxon>
        <taxon>Paramecium</taxon>
    </lineage>
</organism>
<sequence length="363" mass="43411">MSNQPNKDFQEIEGKKKLFMKWALNTMRKYFNDKNLPYHLLSTCVSIKPGTANRRATLQSYPNQGVWKHLGSLPENVREDLKAFLIESAKSVETKFQQFILIEFQKRVQNEFDFLSFYKESKETKDNQVIQFQTNIDNETNETPQIQADEKEKQVKQKKWSKGQDFVSESKQILIQMQICNTQAPIVPVNQLHYHKLRTLLEKIKELKCKMSDEMKQFQFELEKFCKQDFCSTEPAQKKKVKKNTENNEQNDIQEKTQYNFSIKVENEDYDLLSSFKERVKRIEPGITLFIPNSQQFEEPTRSYLQQFEDNYYKELYYKEKAEQMELNPKNILQLWRSSYQIVQYKISQQKVEAQSDRSEFSF</sequence>
<dbReference type="EMBL" id="CT868006">
    <property type="protein sequence ID" value="CAK60062.1"/>
    <property type="molecule type" value="Genomic_DNA"/>
</dbReference>
<gene>
    <name evidence="1" type="ORF">GSPATT00030700001</name>
</gene>
<keyword evidence="2" id="KW-1185">Reference proteome</keyword>
<dbReference type="RefSeq" id="XP_001427460.1">
    <property type="nucleotide sequence ID" value="XM_001427423.2"/>
</dbReference>
<dbReference type="KEGG" id="ptm:GSPATT00030700001"/>
<proteinExistence type="predicted"/>
<dbReference type="GeneID" id="5013244"/>
<evidence type="ECO:0000313" key="1">
    <source>
        <dbReference type="EMBL" id="CAK60062.1"/>
    </source>
</evidence>
<name>A0BNE5_PARTE</name>
<dbReference type="AlphaFoldDB" id="A0BNE5"/>
<evidence type="ECO:0000313" key="2">
    <source>
        <dbReference type="Proteomes" id="UP000000600"/>
    </source>
</evidence>
<accession>A0BNE5</accession>
<reference evidence="1 2" key="1">
    <citation type="journal article" date="2006" name="Nature">
        <title>Global trends of whole-genome duplications revealed by the ciliate Paramecium tetraurelia.</title>
        <authorList>
            <consortium name="Genoscope"/>
            <person name="Aury J.-M."/>
            <person name="Jaillon O."/>
            <person name="Duret L."/>
            <person name="Noel B."/>
            <person name="Jubin C."/>
            <person name="Porcel B.M."/>
            <person name="Segurens B."/>
            <person name="Daubin V."/>
            <person name="Anthouard V."/>
            <person name="Aiach N."/>
            <person name="Arnaiz O."/>
            <person name="Billaut A."/>
            <person name="Beisson J."/>
            <person name="Blanc I."/>
            <person name="Bouhouche K."/>
            <person name="Camara F."/>
            <person name="Duharcourt S."/>
            <person name="Guigo R."/>
            <person name="Gogendeau D."/>
            <person name="Katinka M."/>
            <person name="Keller A.-M."/>
            <person name="Kissmehl R."/>
            <person name="Klotz C."/>
            <person name="Koll F."/>
            <person name="Le Moue A."/>
            <person name="Lepere C."/>
            <person name="Malinsky S."/>
            <person name="Nowacki M."/>
            <person name="Nowak J.K."/>
            <person name="Plattner H."/>
            <person name="Poulain J."/>
            <person name="Ruiz F."/>
            <person name="Serrano V."/>
            <person name="Zagulski M."/>
            <person name="Dessen P."/>
            <person name="Betermier M."/>
            <person name="Weissenbach J."/>
            <person name="Scarpelli C."/>
            <person name="Schachter V."/>
            <person name="Sperling L."/>
            <person name="Meyer E."/>
            <person name="Cohen J."/>
            <person name="Wincker P."/>
        </authorList>
    </citation>
    <scope>NUCLEOTIDE SEQUENCE [LARGE SCALE GENOMIC DNA]</scope>
    <source>
        <strain evidence="1 2">Stock d4-2</strain>
    </source>
</reference>
<protein>
    <submittedName>
        <fullName evidence="1">Uncharacterized protein</fullName>
    </submittedName>
</protein>
<dbReference type="OrthoDB" id="306107at2759"/>